<evidence type="ECO:0000313" key="4">
    <source>
        <dbReference type="Proteomes" id="UP000187283"/>
    </source>
</evidence>
<dbReference type="Proteomes" id="UP000187283">
    <property type="component" value="Unassembled WGS sequence"/>
</dbReference>
<accession>A0A1R1YAT8</accession>
<dbReference type="AlphaFoldDB" id="A0A1R1YAT8"/>
<dbReference type="Gene3D" id="1.10.472.10">
    <property type="entry name" value="Cyclin-like"/>
    <property type="match status" value="1"/>
</dbReference>
<keyword evidence="2" id="KW-0812">Transmembrane</keyword>
<organism evidence="3 4">
    <name type="scientific">Smittium culicis</name>
    <dbReference type="NCBI Taxonomy" id="133412"/>
    <lineage>
        <taxon>Eukaryota</taxon>
        <taxon>Fungi</taxon>
        <taxon>Fungi incertae sedis</taxon>
        <taxon>Zoopagomycota</taxon>
        <taxon>Kickxellomycotina</taxon>
        <taxon>Harpellomycetes</taxon>
        <taxon>Harpellales</taxon>
        <taxon>Legeriomycetaceae</taxon>
        <taxon>Smittium</taxon>
    </lineage>
</organism>
<dbReference type="InterPro" id="IPR036915">
    <property type="entry name" value="Cyclin-like_sf"/>
</dbReference>
<evidence type="ECO:0000256" key="2">
    <source>
        <dbReference type="SAM" id="Phobius"/>
    </source>
</evidence>
<feature type="region of interest" description="Disordered" evidence="1">
    <location>
        <begin position="338"/>
        <end position="366"/>
    </location>
</feature>
<dbReference type="InterPro" id="IPR013922">
    <property type="entry name" value="Cyclin_PHO80-like"/>
</dbReference>
<name>A0A1R1YAT8_9FUNG</name>
<dbReference type="GO" id="GO:0016538">
    <property type="term" value="F:cyclin-dependent protein serine/threonine kinase regulator activity"/>
    <property type="evidence" value="ECO:0007669"/>
    <property type="project" value="TreeGrafter"/>
</dbReference>
<dbReference type="PANTHER" id="PTHR15615">
    <property type="match status" value="1"/>
</dbReference>
<dbReference type="CDD" id="cd20557">
    <property type="entry name" value="CYCLIN_ScPCL1-like"/>
    <property type="match status" value="1"/>
</dbReference>
<dbReference type="STRING" id="133412.A0A1R1YAT8"/>
<proteinExistence type="predicted"/>
<feature type="compositionally biased region" description="Polar residues" evidence="1">
    <location>
        <begin position="354"/>
        <end position="365"/>
    </location>
</feature>
<evidence type="ECO:0000256" key="1">
    <source>
        <dbReference type="SAM" id="MobiDB-lite"/>
    </source>
</evidence>
<keyword evidence="2" id="KW-1133">Transmembrane helix</keyword>
<dbReference type="GO" id="GO:0019901">
    <property type="term" value="F:protein kinase binding"/>
    <property type="evidence" value="ECO:0007669"/>
    <property type="project" value="InterPro"/>
</dbReference>
<dbReference type="PANTHER" id="PTHR15615:SF27">
    <property type="entry name" value="PHO85 CYCLIN CLG1"/>
    <property type="match status" value="1"/>
</dbReference>
<protein>
    <submittedName>
        <fullName evidence="3">G1/S-specific cyclin pas1</fullName>
    </submittedName>
</protein>
<dbReference type="EMBL" id="LSSN01000429">
    <property type="protein sequence ID" value="OMJ24004.1"/>
    <property type="molecule type" value="Genomic_DNA"/>
</dbReference>
<keyword evidence="2" id="KW-0472">Membrane</keyword>
<feature type="transmembrane region" description="Helical" evidence="2">
    <location>
        <begin position="44"/>
        <end position="62"/>
    </location>
</feature>
<sequence>MNDVAISARKNSLLAAKFVSVLFSATVTKKPLHLLSFRKFCNSVFLSTQISTPVVYLALFYMRRLRICQRNITPNFGSEFCIFSVALMLSSKYLDDNTFTTQAWSKVMFIPLPKLLIMQKEFLEAINYKLYVTPEEYSAWLVQLQFVQDSVTLSQESPTNSLAVPPISKSIPTSPADKYNFSAPYKRTLDMTNPQNTFNFNPSLSQNNKSCQIVPSSNDQYIDLNQNNSYFSTSSKKIKYCSPPASFHQNTNANLQLKNIISQNQLPFNYDQNTLNQSSFDPYNKPSFPKLSNSNNLACPASNLISSNQNSTSSLTSNFPISNVNAFKFVPNPQNHLSNKPLSSAATSSTTNTLYPQTHNSSSFNPKKDYLYQSTDISQNSLLPISNNLSTFTTPSTITNSNNFNYSNNNNYTFPVNNPISYFDSFLPNKPTSFISSSGFPSIANSRNIFPVQIAPFCP</sequence>
<reference evidence="3 4" key="1">
    <citation type="submission" date="2017-01" db="EMBL/GenBank/DDBJ databases">
        <authorList>
            <person name="Mah S.A."/>
            <person name="Swanson W.J."/>
            <person name="Moy G.W."/>
            <person name="Vacquier V.D."/>
        </authorList>
    </citation>
    <scope>NUCLEOTIDE SEQUENCE [LARGE SCALE GENOMIC DNA]</scope>
    <source>
        <strain evidence="3 4">GSMNP</strain>
    </source>
</reference>
<gene>
    <name evidence="3" type="ORF">AYI70_g1879</name>
</gene>
<dbReference type="OrthoDB" id="244495at2759"/>
<keyword evidence="4" id="KW-1185">Reference proteome</keyword>
<dbReference type="GO" id="GO:0005634">
    <property type="term" value="C:nucleus"/>
    <property type="evidence" value="ECO:0007669"/>
    <property type="project" value="TreeGrafter"/>
</dbReference>
<feature type="compositionally biased region" description="Low complexity" evidence="1">
    <location>
        <begin position="343"/>
        <end position="353"/>
    </location>
</feature>
<dbReference type="SUPFAM" id="SSF47954">
    <property type="entry name" value="Cyclin-like"/>
    <property type="match status" value="1"/>
</dbReference>
<evidence type="ECO:0000313" key="3">
    <source>
        <dbReference type="EMBL" id="OMJ24004.1"/>
    </source>
</evidence>
<comment type="caution">
    <text evidence="3">The sequence shown here is derived from an EMBL/GenBank/DDBJ whole genome shotgun (WGS) entry which is preliminary data.</text>
</comment>
<dbReference type="GO" id="GO:0000307">
    <property type="term" value="C:cyclin-dependent protein kinase holoenzyme complex"/>
    <property type="evidence" value="ECO:0007669"/>
    <property type="project" value="TreeGrafter"/>
</dbReference>